<comment type="caution">
    <text evidence="1">The sequence shown here is derived from an EMBL/GenBank/DDBJ whole genome shotgun (WGS) entry which is preliminary data.</text>
</comment>
<evidence type="ECO:0000313" key="2">
    <source>
        <dbReference type="Proteomes" id="UP000238218"/>
    </source>
</evidence>
<keyword evidence="2" id="KW-1185">Reference proteome</keyword>
<dbReference type="EMBL" id="PVWP01000005">
    <property type="protein sequence ID" value="PSB37538.1"/>
    <property type="molecule type" value="Genomic_DNA"/>
</dbReference>
<dbReference type="RefSeq" id="WP_106220829.1">
    <property type="nucleotide sequence ID" value="NZ_PVWP01000005.1"/>
</dbReference>
<name>A0ABX5F7F0_9CHRO</name>
<sequence>MDRAEAEGFLEEVLLCCPVLGLRAFEQPPTFPAINPSTLFFLRGPDAEGRGYESPNGFTVLKGAKGRRDFTASSPDALMRTREQLIR</sequence>
<dbReference type="Proteomes" id="UP000238218">
    <property type="component" value="Unassembled WGS sequence"/>
</dbReference>
<proteinExistence type="predicted"/>
<accession>A0ABX5F7F0</accession>
<organism evidence="1 2">
    <name type="scientific">Aphanothece cf. minutissima CCALA 015</name>
    <dbReference type="NCBI Taxonomy" id="2107695"/>
    <lineage>
        <taxon>Bacteria</taxon>
        <taxon>Bacillati</taxon>
        <taxon>Cyanobacteriota</taxon>
        <taxon>Cyanophyceae</taxon>
        <taxon>Oscillatoriophycideae</taxon>
        <taxon>Chroococcales</taxon>
        <taxon>Aphanothecaceae</taxon>
        <taxon>Aphanothece</taxon>
    </lineage>
</organism>
<gene>
    <name evidence="1" type="ORF">C7B81_08460</name>
</gene>
<reference evidence="1 2" key="1">
    <citation type="submission" date="2018-03" db="EMBL/GenBank/DDBJ databases">
        <title>The ancient ancestry and fast evolution of plastids.</title>
        <authorList>
            <person name="Moore K.R."/>
            <person name="Magnabosco C."/>
            <person name="Momper L."/>
            <person name="Gold D.A."/>
            <person name="Bosak T."/>
            <person name="Fournier G.P."/>
        </authorList>
    </citation>
    <scope>NUCLEOTIDE SEQUENCE [LARGE SCALE GENOMIC DNA]</scope>
    <source>
        <strain evidence="1 2">CCALA 015</strain>
    </source>
</reference>
<protein>
    <submittedName>
        <fullName evidence="1">Uncharacterized protein</fullName>
    </submittedName>
</protein>
<evidence type="ECO:0000313" key="1">
    <source>
        <dbReference type="EMBL" id="PSB37538.1"/>
    </source>
</evidence>